<keyword evidence="1" id="KW-0472">Membrane</keyword>
<sequence length="129" mass="13844">MNDAAAAEQPLSTGAAKDSRAIALALLVAGLLGTFLTLWGWTGIRKNAVTWWDQYTTAGMSPWVPFGVGLALVLLAAIADAILGRRSDVFQVAEGAQPTTFQTLANRLAPWLLVLITAVGILLIWLRYH</sequence>
<gene>
    <name evidence="2" type="ORF">SAMN04489750_0609</name>
</gene>
<evidence type="ECO:0000256" key="1">
    <source>
        <dbReference type="SAM" id="Phobius"/>
    </source>
</evidence>
<proteinExistence type="predicted"/>
<feature type="transmembrane region" description="Helical" evidence="1">
    <location>
        <begin position="62"/>
        <end position="83"/>
    </location>
</feature>
<reference evidence="3" key="1">
    <citation type="submission" date="2016-10" db="EMBL/GenBank/DDBJ databases">
        <authorList>
            <person name="Varghese N."/>
            <person name="Submissions S."/>
        </authorList>
    </citation>
    <scope>NUCLEOTIDE SEQUENCE [LARGE SCALE GENOMIC DNA]</scope>
    <source>
        <strain evidence="3">DSM 22951</strain>
    </source>
</reference>
<keyword evidence="1" id="KW-1133">Transmembrane helix</keyword>
<organism evidence="2 3">
    <name type="scientific">Branchiibius hedensis</name>
    <dbReference type="NCBI Taxonomy" id="672460"/>
    <lineage>
        <taxon>Bacteria</taxon>
        <taxon>Bacillati</taxon>
        <taxon>Actinomycetota</taxon>
        <taxon>Actinomycetes</taxon>
        <taxon>Micrococcales</taxon>
        <taxon>Dermacoccaceae</taxon>
        <taxon>Branchiibius</taxon>
    </lineage>
</organism>
<feature type="transmembrane region" description="Helical" evidence="1">
    <location>
        <begin position="104"/>
        <end position="126"/>
    </location>
</feature>
<dbReference type="EMBL" id="UESZ01000001">
    <property type="protein sequence ID" value="SSA33334.1"/>
    <property type="molecule type" value="Genomic_DNA"/>
</dbReference>
<keyword evidence="3" id="KW-1185">Reference proteome</keyword>
<name>A0A2Y8ZNG8_9MICO</name>
<keyword evidence="1" id="KW-0812">Transmembrane</keyword>
<dbReference type="Proteomes" id="UP000250028">
    <property type="component" value="Unassembled WGS sequence"/>
</dbReference>
<feature type="transmembrane region" description="Helical" evidence="1">
    <location>
        <begin position="21"/>
        <end position="42"/>
    </location>
</feature>
<protein>
    <submittedName>
        <fullName evidence="2">Uncharacterized protein</fullName>
    </submittedName>
</protein>
<evidence type="ECO:0000313" key="2">
    <source>
        <dbReference type="EMBL" id="SSA33334.1"/>
    </source>
</evidence>
<dbReference type="AlphaFoldDB" id="A0A2Y8ZNG8"/>
<evidence type="ECO:0000313" key="3">
    <source>
        <dbReference type="Proteomes" id="UP000250028"/>
    </source>
</evidence>
<accession>A0A2Y8ZNG8</accession>
<dbReference type="RefSeq" id="WP_109684047.1">
    <property type="nucleotide sequence ID" value="NZ_QGDN01000001.1"/>
</dbReference>